<dbReference type="Proteomes" id="UP001150062">
    <property type="component" value="Unassembled WGS sequence"/>
</dbReference>
<dbReference type="InterPro" id="IPR037171">
    <property type="entry name" value="NagB/RpiA_transferase-like"/>
</dbReference>
<dbReference type="InterPro" id="IPR046433">
    <property type="entry name" value="ActCoA_hydro"/>
</dbReference>
<accession>A0ABQ8YZS9</accession>
<protein>
    <submittedName>
        <fullName evidence="2">Acetyl-coa hydrolase-related</fullName>
    </submittedName>
</protein>
<dbReference type="PANTHER" id="PTHR21432">
    <property type="entry name" value="ACETYL-COA HYDROLASE-RELATED"/>
    <property type="match status" value="1"/>
</dbReference>
<keyword evidence="2" id="KW-0378">Hydrolase</keyword>
<gene>
    <name evidence="2" type="ORF">M0813_16411</name>
</gene>
<evidence type="ECO:0000313" key="2">
    <source>
        <dbReference type="EMBL" id="KAJ6250065.1"/>
    </source>
</evidence>
<reference evidence="2" key="1">
    <citation type="submission" date="2022-08" db="EMBL/GenBank/DDBJ databases">
        <title>Novel sulfate-reducing endosymbionts in the free-living metamonad Anaeramoeba.</title>
        <authorList>
            <person name="Jerlstrom-Hultqvist J."/>
            <person name="Cepicka I."/>
            <person name="Gallot-Lavallee L."/>
            <person name="Salas-Leiva D."/>
            <person name="Curtis B.A."/>
            <person name="Zahonova K."/>
            <person name="Pipaliya S."/>
            <person name="Dacks J."/>
            <person name="Roger A.J."/>
        </authorList>
    </citation>
    <scope>NUCLEOTIDE SEQUENCE</scope>
    <source>
        <strain evidence="2">Schooner1</strain>
    </source>
</reference>
<comment type="caution">
    <text evidence="2">The sequence shown here is derived from an EMBL/GenBank/DDBJ whole genome shotgun (WGS) entry which is preliminary data.</text>
</comment>
<dbReference type="PANTHER" id="PTHR21432:SF20">
    <property type="entry name" value="ACETYL-COA HYDROLASE"/>
    <property type="match status" value="1"/>
</dbReference>
<proteinExistence type="predicted"/>
<dbReference type="GO" id="GO:0016787">
    <property type="term" value="F:hydrolase activity"/>
    <property type="evidence" value="ECO:0007669"/>
    <property type="project" value="UniProtKB-KW"/>
</dbReference>
<evidence type="ECO:0000259" key="1">
    <source>
        <dbReference type="Pfam" id="PF02550"/>
    </source>
</evidence>
<keyword evidence="3" id="KW-1185">Reference proteome</keyword>
<dbReference type="Gene3D" id="3.40.1080.10">
    <property type="entry name" value="Glutaconate Coenzyme A-transferase"/>
    <property type="match status" value="1"/>
</dbReference>
<name>A0ABQ8YZS9_9EUKA</name>
<dbReference type="SUPFAM" id="SSF100950">
    <property type="entry name" value="NagB/RpiA/CoA transferase-like"/>
    <property type="match status" value="1"/>
</dbReference>
<sequence length="193" mass="22170">MPPIVSAKESRDTVFLQSLAAHPISLSNALTDFAPRINHLNLFHLMPEWHVPYADPKRKEKFFSNNHFISSATRKNVYKGYGSDIPQFLNEQPKLYYQGSIHPEWCLLNVSPPDEHGYCSFGVDVTINIAASKISKNVLAQISPKMPRALWNCFIHAEGIDMLVEVDEPLPLYKSRGAWRGREENWWPFGRNY</sequence>
<feature type="domain" description="Acetyl-CoA hydrolase/transferase N-terminal" evidence="1">
    <location>
        <begin position="57"/>
        <end position="168"/>
    </location>
</feature>
<dbReference type="EMBL" id="JAOAOG010000086">
    <property type="protein sequence ID" value="KAJ6250065.1"/>
    <property type="molecule type" value="Genomic_DNA"/>
</dbReference>
<dbReference type="Pfam" id="PF02550">
    <property type="entry name" value="AcetylCoA_hydro"/>
    <property type="match status" value="1"/>
</dbReference>
<evidence type="ECO:0000313" key="3">
    <source>
        <dbReference type="Proteomes" id="UP001150062"/>
    </source>
</evidence>
<dbReference type="InterPro" id="IPR003702">
    <property type="entry name" value="ActCoA_hydro_N"/>
</dbReference>
<organism evidence="2 3">
    <name type="scientific">Anaeramoeba flamelloides</name>
    <dbReference type="NCBI Taxonomy" id="1746091"/>
    <lineage>
        <taxon>Eukaryota</taxon>
        <taxon>Metamonada</taxon>
        <taxon>Anaeramoebidae</taxon>
        <taxon>Anaeramoeba</taxon>
    </lineage>
</organism>